<protein>
    <submittedName>
        <fullName evidence="2 3">Uncharacterized protein</fullName>
    </submittedName>
</protein>
<dbReference type="OrthoDB" id="10441832at2759"/>
<dbReference type="eggNOG" id="ENOG502REQE">
    <property type="taxonomic scope" value="Eukaryota"/>
</dbReference>
<evidence type="ECO:0000313" key="3">
    <source>
        <dbReference type="EnsemblFungi" id="EJT75886"/>
    </source>
</evidence>
<reference evidence="4" key="1">
    <citation type="submission" date="2010-07" db="EMBL/GenBank/DDBJ databases">
        <title>The genome sequence of Gaeumannomyces graminis var. tritici strain R3-111a-1.</title>
        <authorList>
            <consortium name="The Broad Institute Genome Sequencing Platform"/>
            <person name="Ma L.-J."/>
            <person name="Dead R."/>
            <person name="Young S."/>
            <person name="Zeng Q."/>
            <person name="Koehrsen M."/>
            <person name="Alvarado L."/>
            <person name="Berlin A."/>
            <person name="Chapman S.B."/>
            <person name="Chen Z."/>
            <person name="Freedman E."/>
            <person name="Gellesch M."/>
            <person name="Goldberg J."/>
            <person name="Griggs A."/>
            <person name="Gujja S."/>
            <person name="Heilman E.R."/>
            <person name="Heiman D."/>
            <person name="Hepburn T."/>
            <person name="Howarth C."/>
            <person name="Jen D."/>
            <person name="Larson L."/>
            <person name="Mehta T."/>
            <person name="Neiman D."/>
            <person name="Pearson M."/>
            <person name="Roberts A."/>
            <person name="Saif S."/>
            <person name="Shea T."/>
            <person name="Shenoy N."/>
            <person name="Sisk P."/>
            <person name="Stolte C."/>
            <person name="Sykes S."/>
            <person name="Walk T."/>
            <person name="White J."/>
            <person name="Yandava C."/>
            <person name="Haas B."/>
            <person name="Nusbaum C."/>
            <person name="Birren B."/>
        </authorList>
    </citation>
    <scope>NUCLEOTIDE SEQUENCE [LARGE SCALE GENOMIC DNA]</scope>
    <source>
        <strain evidence="4">R3-111a-1</strain>
    </source>
</reference>
<dbReference type="EnsemblFungi" id="EJT75886">
    <property type="protein sequence ID" value="EJT75886"/>
    <property type="gene ID" value="GGTG_05814"/>
</dbReference>
<reference evidence="3" key="4">
    <citation type="journal article" date="2015" name="G3 (Bethesda)">
        <title>Genome sequences of three phytopathogenic species of the Magnaporthaceae family of fungi.</title>
        <authorList>
            <person name="Okagaki L.H."/>
            <person name="Nunes C.C."/>
            <person name="Sailsbery J."/>
            <person name="Clay B."/>
            <person name="Brown D."/>
            <person name="John T."/>
            <person name="Oh Y."/>
            <person name="Young N."/>
            <person name="Fitzgerald M."/>
            <person name="Haas B.J."/>
            <person name="Zeng Q."/>
            <person name="Young S."/>
            <person name="Adiconis X."/>
            <person name="Fan L."/>
            <person name="Levin J.Z."/>
            <person name="Mitchell T.K."/>
            <person name="Okubara P.A."/>
            <person name="Farman M.L."/>
            <person name="Kohn L.M."/>
            <person name="Birren B."/>
            <person name="Ma L.-J."/>
            <person name="Dean R.A."/>
        </authorList>
    </citation>
    <scope>NUCLEOTIDE SEQUENCE</scope>
    <source>
        <strain evidence="3">R3-111a-1</strain>
    </source>
</reference>
<evidence type="ECO:0000256" key="1">
    <source>
        <dbReference type="SAM" id="MobiDB-lite"/>
    </source>
</evidence>
<keyword evidence="4" id="KW-1185">Reference proteome</keyword>
<sequence>MPPKRKAAPALEHRSRAAPQSSLKKIAAEYRKQLNSRLAQIKSQYLVRANEVKQRAKDKIQEKKTRIFAQQTRERRQVSVKLLKLLNARDAKLQAIASKLEETKHDHDTFAACLSVVYKTLSDKASNLSDITPTPRHTANSKDRARR</sequence>
<reference evidence="3" key="5">
    <citation type="submission" date="2018-04" db="UniProtKB">
        <authorList>
            <consortium name="EnsemblFungi"/>
        </authorList>
    </citation>
    <scope>IDENTIFICATION</scope>
    <source>
        <strain evidence="3">R3-111a-1</strain>
    </source>
</reference>
<reference evidence="2" key="3">
    <citation type="submission" date="2010-09" db="EMBL/GenBank/DDBJ databases">
        <title>Annotation of Gaeumannomyces graminis var. tritici R3-111a-1.</title>
        <authorList>
            <consortium name="The Broad Institute Genome Sequencing Platform"/>
            <person name="Ma L.-J."/>
            <person name="Dead R."/>
            <person name="Young S.K."/>
            <person name="Zeng Q."/>
            <person name="Gargeya S."/>
            <person name="Fitzgerald M."/>
            <person name="Haas B."/>
            <person name="Abouelleil A."/>
            <person name="Alvarado L."/>
            <person name="Arachchi H.M."/>
            <person name="Berlin A."/>
            <person name="Brown A."/>
            <person name="Chapman S.B."/>
            <person name="Chen Z."/>
            <person name="Dunbar C."/>
            <person name="Freedman E."/>
            <person name="Gearin G."/>
            <person name="Gellesch M."/>
            <person name="Goldberg J."/>
            <person name="Griggs A."/>
            <person name="Gujja S."/>
            <person name="Heiman D."/>
            <person name="Howarth C."/>
            <person name="Larson L."/>
            <person name="Lui A."/>
            <person name="MacDonald P.J.P."/>
            <person name="Mehta T."/>
            <person name="Montmayeur A."/>
            <person name="Murphy C."/>
            <person name="Neiman D."/>
            <person name="Pearson M."/>
            <person name="Priest M."/>
            <person name="Roberts A."/>
            <person name="Saif S."/>
            <person name="Shea T."/>
            <person name="Shenoy N."/>
            <person name="Sisk P."/>
            <person name="Stolte C."/>
            <person name="Sykes S."/>
            <person name="Yandava C."/>
            <person name="Wortman J."/>
            <person name="Nusbaum C."/>
            <person name="Birren B."/>
        </authorList>
    </citation>
    <scope>NUCLEOTIDE SEQUENCE</scope>
    <source>
        <strain evidence="2">R3-111a-1</strain>
    </source>
</reference>
<dbReference type="VEuPathDB" id="FungiDB:GGTG_05814"/>
<feature type="region of interest" description="Disordered" evidence="1">
    <location>
        <begin position="126"/>
        <end position="147"/>
    </location>
</feature>
<dbReference type="AlphaFoldDB" id="J3NX04"/>
<dbReference type="GeneID" id="20346272"/>
<proteinExistence type="predicted"/>
<evidence type="ECO:0000313" key="2">
    <source>
        <dbReference type="EMBL" id="EJT75886.1"/>
    </source>
</evidence>
<dbReference type="RefSeq" id="XP_009221886.1">
    <property type="nucleotide sequence ID" value="XM_009223622.1"/>
</dbReference>
<evidence type="ECO:0000313" key="4">
    <source>
        <dbReference type="Proteomes" id="UP000006039"/>
    </source>
</evidence>
<gene>
    <name evidence="3" type="primary">20346272</name>
    <name evidence="2" type="ORF">GGTG_05814</name>
</gene>
<feature type="region of interest" description="Disordered" evidence="1">
    <location>
        <begin position="1"/>
        <end position="24"/>
    </location>
</feature>
<name>J3NX04_GAET3</name>
<dbReference type="Proteomes" id="UP000006039">
    <property type="component" value="Unassembled WGS sequence"/>
</dbReference>
<accession>J3NX04</accession>
<organism evidence="2">
    <name type="scientific">Gaeumannomyces tritici (strain R3-111a-1)</name>
    <name type="common">Wheat and barley take-all root rot fungus</name>
    <name type="synonym">Gaeumannomyces graminis var. tritici</name>
    <dbReference type="NCBI Taxonomy" id="644352"/>
    <lineage>
        <taxon>Eukaryota</taxon>
        <taxon>Fungi</taxon>
        <taxon>Dikarya</taxon>
        <taxon>Ascomycota</taxon>
        <taxon>Pezizomycotina</taxon>
        <taxon>Sordariomycetes</taxon>
        <taxon>Sordariomycetidae</taxon>
        <taxon>Magnaporthales</taxon>
        <taxon>Magnaporthaceae</taxon>
        <taxon>Gaeumannomyces</taxon>
    </lineage>
</organism>
<dbReference type="EMBL" id="GL385397">
    <property type="protein sequence ID" value="EJT75886.1"/>
    <property type="molecule type" value="Genomic_DNA"/>
</dbReference>
<dbReference type="HOGENOM" id="CLU_1787222_0_0_1"/>
<feature type="compositionally biased region" description="Polar residues" evidence="1">
    <location>
        <begin position="126"/>
        <end position="138"/>
    </location>
</feature>
<reference evidence="2" key="2">
    <citation type="submission" date="2010-07" db="EMBL/GenBank/DDBJ databases">
        <authorList>
            <consortium name="The Broad Institute Genome Sequencing Platform"/>
            <consortium name="Broad Institute Genome Sequencing Center for Infectious Disease"/>
            <person name="Ma L.-J."/>
            <person name="Dead R."/>
            <person name="Young S."/>
            <person name="Zeng Q."/>
            <person name="Koehrsen M."/>
            <person name="Alvarado L."/>
            <person name="Berlin A."/>
            <person name="Chapman S.B."/>
            <person name="Chen Z."/>
            <person name="Freedman E."/>
            <person name="Gellesch M."/>
            <person name="Goldberg J."/>
            <person name="Griggs A."/>
            <person name="Gujja S."/>
            <person name="Heilman E.R."/>
            <person name="Heiman D."/>
            <person name="Hepburn T."/>
            <person name="Howarth C."/>
            <person name="Jen D."/>
            <person name="Larson L."/>
            <person name="Mehta T."/>
            <person name="Neiman D."/>
            <person name="Pearson M."/>
            <person name="Roberts A."/>
            <person name="Saif S."/>
            <person name="Shea T."/>
            <person name="Shenoy N."/>
            <person name="Sisk P."/>
            <person name="Stolte C."/>
            <person name="Sykes S."/>
            <person name="Walk T."/>
            <person name="White J."/>
            <person name="Yandava C."/>
            <person name="Haas B."/>
            <person name="Nusbaum C."/>
            <person name="Birren B."/>
        </authorList>
    </citation>
    <scope>NUCLEOTIDE SEQUENCE</scope>
    <source>
        <strain evidence="2">R3-111a-1</strain>
    </source>
</reference>